<organism evidence="2 3">
    <name type="scientific">Frankia canadensis</name>
    <dbReference type="NCBI Taxonomy" id="1836972"/>
    <lineage>
        <taxon>Bacteria</taxon>
        <taxon>Bacillati</taxon>
        <taxon>Actinomycetota</taxon>
        <taxon>Actinomycetes</taxon>
        <taxon>Frankiales</taxon>
        <taxon>Frankiaceae</taxon>
        <taxon>Frankia</taxon>
    </lineage>
</organism>
<dbReference type="AlphaFoldDB" id="A0A2I2KXZ6"/>
<feature type="region of interest" description="Disordered" evidence="1">
    <location>
        <begin position="58"/>
        <end position="142"/>
    </location>
</feature>
<feature type="region of interest" description="Disordered" evidence="1">
    <location>
        <begin position="216"/>
        <end position="256"/>
    </location>
</feature>
<protein>
    <submittedName>
        <fullName evidence="2">Uncharacterized protein</fullName>
    </submittedName>
</protein>
<evidence type="ECO:0000256" key="1">
    <source>
        <dbReference type="SAM" id="MobiDB-lite"/>
    </source>
</evidence>
<evidence type="ECO:0000313" key="3">
    <source>
        <dbReference type="Proteomes" id="UP000234331"/>
    </source>
</evidence>
<accession>A0A2I2KXZ6</accession>
<reference evidence="2 3" key="1">
    <citation type="submission" date="2017-06" db="EMBL/GenBank/DDBJ databases">
        <authorList>
            <person name="Kim H.J."/>
            <person name="Triplett B.A."/>
        </authorList>
    </citation>
    <scope>NUCLEOTIDE SEQUENCE [LARGE SCALE GENOMIC DNA]</scope>
    <source>
        <strain evidence="2">FRACA_ARgP5</strain>
    </source>
</reference>
<name>A0A2I2KXZ6_9ACTN</name>
<evidence type="ECO:0000313" key="2">
    <source>
        <dbReference type="EMBL" id="SNQ50533.1"/>
    </source>
</evidence>
<gene>
    <name evidence="2" type="ORF">FRACA_480022</name>
</gene>
<dbReference type="EMBL" id="FZMO01000423">
    <property type="protein sequence ID" value="SNQ50533.1"/>
    <property type="molecule type" value="Genomic_DNA"/>
</dbReference>
<keyword evidence="3" id="KW-1185">Reference proteome</keyword>
<proteinExistence type="predicted"/>
<sequence length="256" mass="26256">MAVDVDNRLPPRSGTTVIVVTAFAQPGVWKASKASASVMPTGRGTRACQNWPMMPAAMPSASAHRGRNPRLANVSSMGRAPSPCATRDGRAPGAAVDARPPTLLGSVRTAMSSRPSRSSSSVSSSIARRTSSGGASTHRVYRLRNGASAQRFARARDPAREPGAVELCVVEADGVCGVGVVAMGAPGGDLAFHTVPYGDDRTVAYGHGRRPVLRDRGSAGAGCPRHGRPAAPAVTGGLDHGGAGGHRGRRAGRRRG</sequence>
<feature type="compositionally biased region" description="Low complexity" evidence="1">
    <location>
        <begin position="112"/>
        <end position="132"/>
    </location>
</feature>
<feature type="compositionally biased region" description="Basic residues" evidence="1">
    <location>
        <begin position="246"/>
        <end position="256"/>
    </location>
</feature>
<dbReference type="Proteomes" id="UP000234331">
    <property type="component" value="Unassembled WGS sequence"/>
</dbReference>